<proteinExistence type="predicted"/>
<keyword evidence="2" id="KW-1003">Cell membrane</keyword>
<dbReference type="InterPro" id="IPR027417">
    <property type="entry name" value="P-loop_NTPase"/>
</dbReference>
<dbReference type="Pfam" id="PF00005">
    <property type="entry name" value="ABC_tran"/>
    <property type="match status" value="1"/>
</dbReference>
<keyword evidence="1" id="KW-0813">Transport</keyword>
<accession>A0A848BYJ2</accession>
<dbReference type="Proteomes" id="UP000591071">
    <property type="component" value="Unassembled WGS sequence"/>
</dbReference>
<reference evidence="9 10" key="1">
    <citation type="submission" date="2020-04" db="EMBL/GenBank/DDBJ databases">
        <authorList>
            <person name="Hitch T.C.A."/>
            <person name="Wylensek D."/>
            <person name="Clavel T."/>
        </authorList>
    </citation>
    <scope>NUCLEOTIDE SEQUENCE [LARGE SCALE GENOMIC DNA]</scope>
    <source>
        <strain evidence="9 10">Oil-RF-744-FAT-WT-6-1</strain>
    </source>
</reference>
<dbReference type="PROSITE" id="PS00211">
    <property type="entry name" value="ABC_TRANSPORTER_1"/>
    <property type="match status" value="1"/>
</dbReference>
<evidence type="ECO:0000313" key="9">
    <source>
        <dbReference type="EMBL" id="NME29294.1"/>
    </source>
</evidence>
<evidence type="ECO:0000256" key="6">
    <source>
        <dbReference type="ARBA" id="ARBA00022967"/>
    </source>
</evidence>
<dbReference type="GO" id="GO:0005524">
    <property type="term" value="F:ATP binding"/>
    <property type="evidence" value="ECO:0007669"/>
    <property type="project" value="UniProtKB-KW"/>
</dbReference>
<evidence type="ECO:0000256" key="2">
    <source>
        <dbReference type="ARBA" id="ARBA00022475"/>
    </source>
</evidence>
<evidence type="ECO:0000256" key="3">
    <source>
        <dbReference type="ARBA" id="ARBA00022741"/>
    </source>
</evidence>
<keyword evidence="3" id="KW-0547">Nucleotide-binding</keyword>
<evidence type="ECO:0000313" key="10">
    <source>
        <dbReference type="Proteomes" id="UP000591071"/>
    </source>
</evidence>
<dbReference type="InterPro" id="IPR003593">
    <property type="entry name" value="AAA+_ATPase"/>
</dbReference>
<gene>
    <name evidence="9" type="primary">phnC</name>
    <name evidence="9" type="ORF">HF872_11820</name>
</gene>
<keyword evidence="4 9" id="KW-0067">ATP-binding</keyword>
<dbReference type="InterPro" id="IPR050086">
    <property type="entry name" value="MetN_ABC_transporter-like"/>
</dbReference>
<dbReference type="PANTHER" id="PTHR43166">
    <property type="entry name" value="AMINO ACID IMPORT ATP-BINDING PROTEIN"/>
    <property type="match status" value="1"/>
</dbReference>
<dbReference type="Gene3D" id="3.40.50.300">
    <property type="entry name" value="P-loop containing nucleotide triphosphate hydrolases"/>
    <property type="match status" value="1"/>
</dbReference>
<dbReference type="GO" id="GO:0015416">
    <property type="term" value="F:ABC-type phosphonate transporter activity"/>
    <property type="evidence" value="ECO:0007669"/>
    <property type="project" value="InterPro"/>
</dbReference>
<dbReference type="InterPro" id="IPR017871">
    <property type="entry name" value="ABC_transporter-like_CS"/>
</dbReference>
<evidence type="ECO:0000256" key="5">
    <source>
        <dbReference type="ARBA" id="ARBA00022885"/>
    </source>
</evidence>
<dbReference type="InterPro" id="IPR012693">
    <property type="entry name" value="ABC_transpr_PhnC"/>
</dbReference>
<dbReference type="GO" id="GO:0016887">
    <property type="term" value="F:ATP hydrolysis activity"/>
    <property type="evidence" value="ECO:0007669"/>
    <property type="project" value="InterPro"/>
</dbReference>
<feature type="domain" description="ABC transporter" evidence="8">
    <location>
        <begin position="10"/>
        <end position="254"/>
    </location>
</feature>
<dbReference type="EMBL" id="JABAFG010000028">
    <property type="protein sequence ID" value="NME29294.1"/>
    <property type="molecule type" value="Genomic_DNA"/>
</dbReference>
<dbReference type="GO" id="GO:0016020">
    <property type="term" value="C:membrane"/>
    <property type="evidence" value="ECO:0007669"/>
    <property type="project" value="InterPro"/>
</dbReference>
<keyword evidence="6" id="KW-1278">Translocase</keyword>
<evidence type="ECO:0000256" key="7">
    <source>
        <dbReference type="ARBA" id="ARBA00023136"/>
    </source>
</evidence>
<evidence type="ECO:0000259" key="8">
    <source>
        <dbReference type="PROSITE" id="PS50893"/>
    </source>
</evidence>
<protein>
    <submittedName>
        <fullName evidence="9">Phosphonate ABC transporter ATP-binding protein</fullName>
    </submittedName>
</protein>
<dbReference type="NCBIfam" id="TIGR02315">
    <property type="entry name" value="ABC_phnC"/>
    <property type="match status" value="1"/>
</dbReference>
<dbReference type="AlphaFoldDB" id="A0A848BYJ2"/>
<evidence type="ECO:0000256" key="4">
    <source>
        <dbReference type="ARBA" id="ARBA00022840"/>
    </source>
</evidence>
<evidence type="ECO:0000256" key="1">
    <source>
        <dbReference type="ARBA" id="ARBA00022448"/>
    </source>
</evidence>
<dbReference type="SUPFAM" id="SSF52540">
    <property type="entry name" value="P-loop containing nucleoside triphosphate hydrolases"/>
    <property type="match status" value="1"/>
</dbReference>
<comment type="caution">
    <text evidence="9">The sequence shown here is derived from an EMBL/GenBank/DDBJ whole genome shotgun (WGS) entry which is preliminary data.</text>
</comment>
<dbReference type="InterPro" id="IPR003439">
    <property type="entry name" value="ABC_transporter-like_ATP-bd"/>
</dbReference>
<sequence>MKRGRTMAMLELKHVCQSYKKQHPVLHDISLSIPAGQFVSVIGPSGAGKTTLLRLFNHMVRPDSGEVWIDGTRFDRLNGRGRRKIQQRVGMIFQDFSLVDMCTCLQNVLNGSLARIPLWRALSGCFPRAEKEKAMAALKAVGLESYSQTPAHALSGGQKQRVAIARTLMQDATILLADEPVASLDPLTARQVLELMRKLQKKQGLTVVMNSHNVEQARTWSDRIIGLKDGRIFFDGPPADWTDDRLQDLYGRTQS</sequence>
<name>A0A848BYJ2_9FIRM</name>
<dbReference type="CDD" id="cd03256">
    <property type="entry name" value="ABC_PhnC_transporter"/>
    <property type="match status" value="1"/>
</dbReference>
<dbReference type="PROSITE" id="PS50893">
    <property type="entry name" value="ABC_TRANSPORTER_2"/>
    <property type="match status" value="1"/>
</dbReference>
<dbReference type="SMART" id="SM00382">
    <property type="entry name" value="AAA"/>
    <property type="match status" value="1"/>
</dbReference>
<keyword evidence="7" id="KW-0472">Membrane</keyword>
<organism evidence="9 10">
    <name type="scientific">Megasphaera hexanoica</name>
    <dbReference type="NCBI Taxonomy" id="1675036"/>
    <lineage>
        <taxon>Bacteria</taxon>
        <taxon>Bacillati</taxon>
        <taxon>Bacillota</taxon>
        <taxon>Negativicutes</taxon>
        <taxon>Veillonellales</taxon>
        <taxon>Veillonellaceae</taxon>
        <taxon>Megasphaera</taxon>
    </lineage>
</organism>
<dbReference type="PANTHER" id="PTHR43166:SF6">
    <property type="entry name" value="PHOSPHONATES IMPORT ATP-BINDING PROTEIN PHNC"/>
    <property type="match status" value="1"/>
</dbReference>
<keyword evidence="5" id="KW-0918">Phosphonate transport</keyword>